<dbReference type="InterPro" id="IPR011430">
    <property type="entry name" value="UTP20_N"/>
</dbReference>
<dbReference type="AlphaFoldDB" id="A0A1D6MIH9"/>
<evidence type="ECO:0000259" key="1">
    <source>
        <dbReference type="Pfam" id="PF07539"/>
    </source>
</evidence>
<accession>A0A1D6MIH9</accession>
<dbReference type="PANTHER" id="PTHR17695:SF11">
    <property type="entry name" value="SMALL SUBUNIT PROCESSOME COMPONENT 20 HOMOLOG"/>
    <property type="match status" value="1"/>
</dbReference>
<dbReference type="SUPFAM" id="SSF48371">
    <property type="entry name" value="ARM repeat"/>
    <property type="match status" value="1"/>
</dbReference>
<dbReference type="PANTHER" id="PTHR17695">
    <property type="entry name" value="SMALL SUBUNIT PROCESSOME COMPONENT 20 HOMOLOG"/>
    <property type="match status" value="1"/>
</dbReference>
<name>A0A1D6MIH9_MAIZE</name>
<evidence type="ECO:0000313" key="2">
    <source>
        <dbReference type="EMBL" id="ONM29231.1"/>
    </source>
</evidence>
<sequence length="538" mass="61175">MMITYLLSYMEKLEAATQPQSIFDCFNLYLAMDFDCTPAVTVATLLLQSLQRIPDVAESRSRQLIPLFLNFMGYDDSSIFSADSYMPEKCKGKQWKAILKEWLNLLRLMHNARSLYQGNFLQEVLTKRVLDDSDPEIQAKALDCLLNWKDEFLIPYSQNLKNLIDVKTLREELTTWAVSHDSLSILKDHRSRVVPLVIRVLAPKVRKLKLLGSRKHTGASHRKAILRFLLQFDSNELELFFSLLLRSLIPGSLQLKMFGSQPDNLLGSFSDIVGTSTEICVENFTWKKANGFIHLVEEIFGTFDMPHISPFLNVLLIIVARLLESCMRNLRNESDGKYPCNQTNDHGNGCSINSEVGNSVNVDECFKEMHLEGHMETSVSIKQLKDLRSSCIRVVSSALSHYESHEFGENFWGVFFSSVKPLIDCFTQEASSSEKPSSLFACFMAMSRSPKLAPLLGSNNLVPAIFSILTVKTASGSITTYALEFIENLLRLDIDLQQQDEHLVKKVLLQHMDVLIHSLHDFVNHRKELNRLLTPSLL</sequence>
<dbReference type="InterPro" id="IPR016024">
    <property type="entry name" value="ARM-type_fold"/>
</dbReference>
<dbReference type="InterPro" id="IPR052575">
    <property type="entry name" value="SSU_processome_comp_20"/>
</dbReference>
<feature type="domain" description="U3 small nucleolar RNA-associated protein 20 N-terminal" evidence="1">
    <location>
        <begin position="95"/>
        <end position="528"/>
    </location>
</feature>
<dbReference type="EMBL" id="CM007649">
    <property type="protein sequence ID" value="ONM29231.1"/>
    <property type="molecule type" value="Genomic_DNA"/>
</dbReference>
<organism evidence="2">
    <name type="scientific">Zea mays</name>
    <name type="common">Maize</name>
    <dbReference type="NCBI Taxonomy" id="4577"/>
    <lineage>
        <taxon>Eukaryota</taxon>
        <taxon>Viridiplantae</taxon>
        <taxon>Streptophyta</taxon>
        <taxon>Embryophyta</taxon>
        <taxon>Tracheophyta</taxon>
        <taxon>Spermatophyta</taxon>
        <taxon>Magnoliopsida</taxon>
        <taxon>Liliopsida</taxon>
        <taxon>Poales</taxon>
        <taxon>Poaceae</taxon>
        <taxon>PACMAD clade</taxon>
        <taxon>Panicoideae</taxon>
        <taxon>Andropogonodae</taxon>
        <taxon>Andropogoneae</taxon>
        <taxon>Tripsacinae</taxon>
        <taxon>Zea</taxon>
    </lineage>
</organism>
<reference evidence="2" key="1">
    <citation type="submission" date="2015-12" db="EMBL/GenBank/DDBJ databases">
        <title>Update maize B73 reference genome by single molecule sequencing technologies.</title>
        <authorList>
            <consortium name="Maize Genome Sequencing Project"/>
            <person name="Ware D."/>
        </authorList>
    </citation>
    <scope>NUCLEOTIDE SEQUENCE [LARGE SCALE GENOMIC DNA]</scope>
    <source>
        <tissue evidence="2">Seedling</tissue>
    </source>
</reference>
<protein>
    <submittedName>
        <fullName evidence="2">ARM repeat superfamily protein</fullName>
    </submittedName>
</protein>
<dbReference type="Pfam" id="PF07539">
    <property type="entry name" value="UTP20_N"/>
    <property type="match status" value="1"/>
</dbReference>
<dbReference type="ExpressionAtlas" id="A0A1D6MIH9">
    <property type="expression patterns" value="baseline and differential"/>
</dbReference>
<proteinExistence type="predicted"/>
<gene>
    <name evidence="2" type="ORF">ZEAMMB73_Zm00001d039563</name>
</gene>